<keyword evidence="2" id="KW-0479">Metal-binding</keyword>
<dbReference type="Proteomes" id="UP000187085">
    <property type="component" value="Unassembled WGS sequence"/>
</dbReference>
<dbReference type="PANTHER" id="PTHR42796:SF4">
    <property type="entry name" value="FUMARYLACETOACETATE HYDROLASE DOMAIN-CONTAINING PROTEIN 2A"/>
    <property type="match status" value="1"/>
</dbReference>
<gene>
    <name evidence="4" type="ORF">BKD30_12240</name>
</gene>
<dbReference type="FunFam" id="3.90.850.10:FF:000002">
    <property type="entry name" value="2-hydroxyhepta-2,4-diene-1,7-dioate isomerase"/>
    <property type="match status" value="1"/>
</dbReference>
<comment type="caution">
    <text evidence="4">The sequence shown here is derived from an EMBL/GenBank/DDBJ whole genome shotgun (WGS) entry which is preliminary data.</text>
</comment>
<evidence type="ECO:0000259" key="3">
    <source>
        <dbReference type="Pfam" id="PF01557"/>
    </source>
</evidence>
<dbReference type="EMBL" id="MRDE01000072">
    <property type="protein sequence ID" value="OMH23650.1"/>
    <property type="molecule type" value="Genomic_DNA"/>
</dbReference>
<feature type="domain" description="Fumarylacetoacetase-like C-terminal" evidence="3">
    <location>
        <begin position="78"/>
        <end position="278"/>
    </location>
</feature>
<evidence type="ECO:0000313" key="5">
    <source>
        <dbReference type="Proteomes" id="UP000187085"/>
    </source>
</evidence>
<dbReference type="AlphaFoldDB" id="A0A1R1L804"/>
<dbReference type="GO" id="GO:0046872">
    <property type="term" value="F:metal ion binding"/>
    <property type="evidence" value="ECO:0007669"/>
    <property type="project" value="UniProtKB-KW"/>
</dbReference>
<dbReference type="STRING" id="554083.BKD30_12240"/>
<organism evidence="4 5">
    <name type="scientific">Tersicoccus phoenicis</name>
    <dbReference type="NCBI Taxonomy" id="554083"/>
    <lineage>
        <taxon>Bacteria</taxon>
        <taxon>Bacillati</taxon>
        <taxon>Actinomycetota</taxon>
        <taxon>Actinomycetes</taxon>
        <taxon>Micrococcales</taxon>
        <taxon>Micrococcaceae</taxon>
        <taxon>Tersicoccus</taxon>
    </lineage>
</organism>
<dbReference type="GO" id="GO:0016853">
    <property type="term" value="F:isomerase activity"/>
    <property type="evidence" value="ECO:0007669"/>
    <property type="project" value="UniProtKB-ARBA"/>
</dbReference>
<accession>A0A1R1L804</accession>
<dbReference type="InterPro" id="IPR011234">
    <property type="entry name" value="Fumarylacetoacetase-like_C"/>
</dbReference>
<name>A0A1R1L804_9MICC</name>
<evidence type="ECO:0000256" key="1">
    <source>
        <dbReference type="ARBA" id="ARBA00010211"/>
    </source>
</evidence>
<proteinExistence type="inferred from homology"/>
<comment type="similarity">
    <text evidence="1">Belongs to the FAH family.</text>
</comment>
<protein>
    <recommendedName>
        <fullName evidence="3">Fumarylacetoacetase-like C-terminal domain-containing protein</fullName>
    </recommendedName>
</protein>
<dbReference type="InterPro" id="IPR051121">
    <property type="entry name" value="FAH"/>
</dbReference>
<dbReference type="OrthoDB" id="9805307at2"/>
<evidence type="ECO:0000313" key="4">
    <source>
        <dbReference type="EMBL" id="OMH23650.1"/>
    </source>
</evidence>
<dbReference type="Gene3D" id="3.90.850.10">
    <property type="entry name" value="Fumarylacetoacetase-like, C-terminal domain"/>
    <property type="match status" value="1"/>
</dbReference>
<reference evidence="4 5" key="1">
    <citation type="submission" date="2016-12" db="EMBL/GenBank/DDBJ databases">
        <title>Draft genome of Tersicoccus phoenicis 1P05MA.</title>
        <authorList>
            <person name="Nakajima Y."/>
            <person name="Yoshizawa S."/>
            <person name="Nakamura K."/>
            <person name="Ogura Y."/>
            <person name="Hayashi T."/>
            <person name="Kogure K."/>
        </authorList>
    </citation>
    <scope>NUCLEOTIDE SEQUENCE [LARGE SCALE GENOMIC DNA]</scope>
    <source>
        <strain evidence="4 5">1p05MA</strain>
    </source>
</reference>
<evidence type="ECO:0000256" key="2">
    <source>
        <dbReference type="ARBA" id="ARBA00022723"/>
    </source>
</evidence>
<keyword evidence="5" id="KW-1185">Reference proteome</keyword>
<dbReference type="Pfam" id="PF01557">
    <property type="entry name" value="FAA_hydrolase"/>
    <property type="match status" value="1"/>
</dbReference>
<dbReference type="GO" id="GO:0019752">
    <property type="term" value="P:carboxylic acid metabolic process"/>
    <property type="evidence" value="ECO:0007669"/>
    <property type="project" value="UniProtKB-ARBA"/>
</dbReference>
<dbReference type="PANTHER" id="PTHR42796">
    <property type="entry name" value="FUMARYLACETOACETATE HYDROLASE DOMAIN-CONTAINING PROTEIN 2A-RELATED"/>
    <property type="match status" value="1"/>
</dbReference>
<dbReference type="SUPFAM" id="SSF56529">
    <property type="entry name" value="FAH"/>
    <property type="match status" value="1"/>
</dbReference>
<dbReference type="InterPro" id="IPR036663">
    <property type="entry name" value="Fumarylacetoacetase_C_sf"/>
</dbReference>
<dbReference type="RefSeq" id="WP_076704929.1">
    <property type="nucleotide sequence ID" value="NZ_MRDE01000072.1"/>
</dbReference>
<sequence length="290" mass="30884">MRLATLRTTSGATAGRTVAVSTVAVRQDGDAFVEIDGYADLGQLFARPDWRGIAAAAEGAKHPIDGADLAPVVPNPSKVLCVGLNYASHITEMGRDLPEYPTLFAKFAETLTGPYDDVELPEADPAIDWEAELTVVIGRTARRVSEAEAGQYIAGYTVANDISMRTYQFRTKEWLQGKMWEASTPVGPVVVTPDELAKDAAITTEIDGQQMQVGSIGDLVHGPEFLVSYISQIITLNPGDLILTGTTGGVGRARTPEVYITDGQTVKTRIEGIGELVNVARAQVPAALGV</sequence>